<dbReference type="AlphaFoldDB" id="A0A2U8W995"/>
<dbReference type="InterPro" id="IPR012296">
    <property type="entry name" value="Nuclease_put_TT1808"/>
</dbReference>
<dbReference type="GO" id="GO:0004519">
    <property type="term" value="F:endonuclease activity"/>
    <property type="evidence" value="ECO:0007669"/>
    <property type="project" value="UniProtKB-KW"/>
</dbReference>
<keyword evidence="2" id="KW-0540">Nuclease</keyword>
<keyword evidence="2" id="KW-0378">Hydrolase</keyword>
<evidence type="ECO:0000313" key="2">
    <source>
        <dbReference type="EMBL" id="AWN42188.1"/>
    </source>
</evidence>
<dbReference type="PANTHER" id="PTHR36558">
    <property type="entry name" value="GLR1098 PROTEIN"/>
    <property type="match status" value="1"/>
</dbReference>
<evidence type="ECO:0000313" key="3">
    <source>
        <dbReference type="Proteomes" id="UP000245926"/>
    </source>
</evidence>
<name>A0A2U8W995_9HYPH</name>
<dbReference type="InterPro" id="IPR011335">
    <property type="entry name" value="Restrct_endonuc-II-like"/>
</dbReference>
<dbReference type="KEGG" id="mets:DK389_18865"/>
<reference evidence="3" key="1">
    <citation type="submission" date="2018-05" db="EMBL/GenBank/DDBJ databases">
        <title>Complete Genome Sequence of Methylobacterium sp. 17SD2-17.</title>
        <authorList>
            <person name="Srinivasan S."/>
        </authorList>
    </citation>
    <scope>NUCLEOTIDE SEQUENCE [LARGE SCALE GENOMIC DNA]</scope>
    <source>
        <strain evidence="3">17SD2-17</strain>
    </source>
</reference>
<dbReference type="CDD" id="cd06260">
    <property type="entry name" value="DUF820-like"/>
    <property type="match status" value="1"/>
</dbReference>
<dbReference type="InterPro" id="IPR008538">
    <property type="entry name" value="Uma2"/>
</dbReference>
<dbReference type="Gene3D" id="3.90.1570.10">
    <property type="entry name" value="tt1808, chain A"/>
    <property type="match status" value="1"/>
</dbReference>
<feature type="domain" description="Putative restriction endonuclease" evidence="1">
    <location>
        <begin position="14"/>
        <end position="161"/>
    </location>
</feature>
<dbReference type="SUPFAM" id="SSF52980">
    <property type="entry name" value="Restriction endonuclease-like"/>
    <property type="match status" value="1"/>
</dbReference>
<protein>
    <submittedName>
        <fullName evidence="2">Uma2 family endonuclease</fullName>
    </submittedName>
</protein>
<sequence>MVLAVRRDARQRVAEFLTMPEAAPEGERWELIDGQAILMSPPSERHQQITANLVGRLGEIVQRQGCRALPGLGILNDFVDDYARFPDVVVRCGPLLPDGFARDPLLIAEVLSPSTMSRDRGYKAEFHRGLQTLRVYLIDYQDEERVEIFRRSGSKWSFHSAGIDGTIDLPELGASLPVSAIYAGLDT</sequence>
<dbReference type="OrthoDB" id="155284at2"/>
<dbReference type="Proteomes" id="UP000245926">
    <property type="component" value="Chromosome"/>
</dbReference>
<keyword evidence="2" id="KW-0255">Endonuclease</keyword>
<evidence type="ECO:0000259" key="1">
    <source>
        <dbReference type="Pfam" id="PF05685"/>
    </source>
</evidence>
<dbReference type="PANTHER" id="PTHR36558:SF1">
    <property type="entry name" value="RESTRICTION ENDONUCLEASE DOMAIN-CONTAINING PROTEIN-RELATED"/>
    <property type="match status" value="1"/>
</dbReference>
<proteinExistence type="predicted"/>
<keyword evidence="3" id="KW-1185">Reference proteome</keyword>
<accession>A0A2U8W995</accession>
<dbReference type="RefSeq" id="WP_109891825.1">
    <property type="nucleotide sequence ID" value="NZ_CP029550.1"/>
</dbReference>
<gene>
    <name evidence="2" type="ORF">DK389_18865</name>
</gene>
<dbReference type="EMBL" id="CP029550">
    <property type="protein sequence ID" value="AWN42188.1"/>
    <property type="molecule type" value="Genomic_DNA"/>
</dbReference>
<dbReference type="Pfam" id="PF05685">
    <property type="entry name" value="Uma2"/>
    <property type="match status" value="1"/>
</dbReference>
<organism evidence="2 3">
    <name type="scientific">Methylobacterium durans</name>
    <dbReference type="NCBI Taxonomy" id="2202825"/>
    <lineage>
        <taxon>Bacteria</taxon>
        <taxon>Pseudomonadati</taxon>
        <taxon>Pseudomonadota</taxon>
        <taxon>Alphaproteobacteria</taxon>
        <taxon>Hyphomicrobiales</taxon>
        <taxon>Methylobacteriaceae</taxon>
        <taxon>Methylobacterium</taxon>
    </lineage>
</organism>